<name>A0A915CB17_PARUN</name>
<evidence type="ECO:0000313" key="1">
    <source>
        <dbReference type="Proteomes" id="UP000887569"/>
    </source>
</evidence>
<dbReference type="Proteomes" id="UP000887569">
    <property type="component" value="Unplaced"/>
</dbReference>
<dbReference type="WBParaSite" id="PgR111X_g006_t01">
    <property type="protein sequence ID" value="PgR111X_g006_t01"/>
    <property type="gene ID" value="PgR111X_g006"/>
</dbReference>
<reference evidence="2" key="1">
    <citation type="submission" date="2022-11" db="UniProtKB">
        <authorList>
            <consortium name="WormBaseParasite"/>
        </authorList>
    </citation>
    <scope>IDENTIFICATION</scope>
</reference>
<organism evidence="1 2">
    <name type="scientific">Parascaris univalens</name>
    <name type="common">Nematode worm</name>
    <dbReference type="NCBI Taxonomy" id="6257"/>
    <lineage>
        <taxon>Eukaryota</taxon>
        <taxon>Metazoa</taxon>
        <taxon>Ecdysozoa</taxon>
        <taxon>Nematoda</taxon>
        <taxon>Chromadorea</taxon>
        <taxon>Rhabditida</taxon>
        <taxon>Spirurina</taxon>
        <taxon>Ascaridomorpha</taxon>
        <taxon>Ascaridoidea</taxon>
        <taxon>Ascarididae</taxon>
        <taxon>Parascaris</taxon>
    </lineage>
</organism>
<evidence type="ECO:0000313" key="2">
    <source>
        <dbReference type="WBParaSite" id="PgR111X_g006_t01"/>
    </source>
</evidence>
<proteinExistence type="predicted"/>
<sequence>AEWQLFWNVSLCYLFAVVPVDKRLRLFSCLLAFHSVSSQHYPARGQRPLSSFFSDFGSQELHPRDYSINTLTTR</sequence>
<dbReference type="AlphaFoldDB" id="A0A915CB17"/>
<accession>A0A915CB17</accession>
<protein>
    <submittedName>
        <fullName evidence="2">Uncharacterized protein</fullName>
    </submittedName>
</protein>
<keyword evidence="1" id="KW-1185">Reference proteome</keyword>